<dbReference type="Proteomes" id="UP001614394">
    <property type="component" value="Unassembled WGS sequence"/>
</dbReference>
<gene>
    <name evidence="1" type="ORF">ACIGXA_30300</name>
</gene>
<accession>A0ABW8CEF3</accession>
<organism evidence="1 2">
    <name type="scientific">Streptomyces fildesensis</name>
    <dbReference type="NCBI Taxonomy" id="375757"/>
    <lineage>
        <taxon>Bacteria</taxon>
        <taxon>Bacillati</taxon>
        <taxon>Actinomycetota</taxon>
        <taxon>Actinomycetes</taxon>
        <taxon>Kitasatosporales</taxon>
        <taxon>Streptomycetaceae</taxon>
        <taxon>Streptomyces</taxon>
    </lineage>
</organism>
<comment type="caution">
    <text evidence="1">The sequence shown here is derived from an EMBL/GenBank/DDBJ whole genome shotgun (WGS) entry which is preliminary data.</text>
</comment>
<reference evidence="1 2" key="1">
    <citation type="submission" date="2024-10" db="EMBL/GenBank/DDBJ databases">
        <title>The Natural Products Discovery Center: Release of the First 8490 Sequenced Strains for Exploring Actinobacteria Biosynthetic Diversity.</title>
        <authorList>
            <person name="Kalkreuter E."/>
            <person name="Kautsar S.A."/>
            <person name="Yang D."/>
            <person name="Bader C.D."/>
            <person name="Teijaro C.N."/>
            <person name="Fluegel L."/>
            <person name="Davis C.M."/>
            <person name="Simpson J.R."/>
            <person name="Lauterbach L."/>
            <person name="Steele A.D."/>
            <person name="Gui C."/>
            <person name="Meng S."/>
            <person name="Li G."/>
            <person name="Viehrig K."/>
            <person name="Ye F."/>
            <person name="Su P."/>
            <person name="Kiefer A.F."/>
            <person name="Nichols A."/>
            <person name="Cepeda A.J."/>
            <person name="Yan W."/>
            <person name="Fan B."/>
            <person name="Jiang Y."/>
            <person name="Adhikari A."/>
            <person name="Zheng C.-J."/>
            <person name="Schuster L."/>
            <person name="Cowan T.M."/>
            <person name="Smanski M.J."/>
            <person name="Chevrette M.G."/>
            <person name="De Carvalho L.P.S."/>
            <person name="Shen B."/>
        </authorList>
    </citation>
    <scope>NUCLEOTIDE SEQUENCE [LARGE SCALE GENOMIC DNA]</scope>
    <source>
        <strain evidence="1 2">NPDC053399</strain>
    </source>
</reference>
<evidence type="ECO:0000313" key="2">
    <source>
        <dbReference type="Proteomes" id="UP001614394"/>
    </source>
</evidence>
<proteinExistence type="predicted"/>
<dbReference type="EMBL" id="JBITYG010000010">
    <property type="protein sequence ID" value="MFI9104815.1"/>
    <property type="molecule type" value="Genomic_DNA"/>
</dbReference>
<sequence length="41" mass="4654">MQAEATHHAREADMDLQFIGMDSETDTDHCPTMWVDAEFAV</sequence>
<evidence type="ECO:0000313" key="1">
    <source>
        <dbReference type="EMBL" id="MFI9104815.1"/>
    </source>
</evidence>
<dbReference type="RefSeq" id="WP_399655439.1">
    <property type="nucleotide sequence ID" value="NZ_JBITYG010000010.1"/>
</dbReference>
<name>A0ABW8CEF3_9ACTN</name>
<keyword evidence="2" id="KW-1185">Reference proteome</keyword>
<protein>
    <submittedName>
        <fullName evidence="1">Uncharacterized protein</fullName>
    </submittedName>
</protein>